<evidence type="ECO:0000313" key="5">
    <source>
        <dbReference type="Proteomes" id="UP000198797"/>
    </source>
</evidence>
<dbReference type="RefSeq" id="WP_091250978.1">
    <property type="nucleotide sequence ID" value="NZ_FMCU01000015.1"/>
</dbReference>
<gene>
    <name evidence="4" type="ORF">GA0070216_11597</name>
</gene>
<dbReference type="InterPro" id="IPR052155">
    <property type="entry name" value="Biofilm_reg_signaling"/>
</dbReference>
<dbReference type="Pfam" id="PF00990">
    <property type="entry name" value="GGDEF"/>
    <property type="match status" value="1"/>
</dbReference>
<evidence type="ECO:0000256" key="1">
    <source>
        <dbReference type="SAM" id="MobiDB-lite"/>
    </source>
</evidence>
<evidence type="ECO:0000256" key="2">
    <source>
        <dbReference type="SAM" id="Phobius"/>
    </source>
</evidence>
<feature type="transmembrane region" description="Helical" evidence="2">
    <location>
        <begin position="6"/>
        <end position="26"/>
    </location>
</feature>
<keyword evidence="2" id="KW-0812">Transmembrane</keyword>
<keyword evidence="2" id="KW-1133">Transmembrane helix</keyword>
<dbReference type="PROSITE" id="PS50887">
    <property type="entry name" value="GGDEF"/>
    <property type="match status" value="1"/>
</dbReference>
<proteinExistence type="predicted"/>
<dbReference type="PANTHER" id="PTHR44757:SF2">
    <property type="entry name" value="BIOFILM ARCHITECTURE MAINTENANCE PROTEIN MBAA"/>
    <property type="match status" value="1"/>
</dbReference>
<dbReference type="Gene3D" id="3.30.70.270">
    <property type="match status" value="1"/>
</dbReference>
<dbReference type="CDD" id="cd01949">
    <property type="entry name" value="GGDEF"/>
    <property type="match status" value="1"/>
</dbReference>
<dbReference type="PANTHER" id="PTHR44757">
    <property type="entry name" value="DIGUANYLATE CYCLASE DGCP"/>
    <property type="match status" value="1"/>
</dbReference>
<dbReference type="Proteomes" id="UP000198797">
    <property type="component" value="Unassembled WGS sequence"/>
</dbReference>
<reference evidence="5" key="1">
    <citation type="submission" date="2016-06" db="EMBL/GenBank/DDBJ databases">
        <authorList>
            <person name="Varghese N."/>
            <person name="Submissions Spin"/>
        </authorList>
    </citation>
    <scope>NUCLEOTIDE SEQUENCE [LARGE SCALE GENOMIC DNA]</scope>
    <source>
        <strain evidence="5">DSM 44100</strain>
    </source>
</reference>
<dbReference type="NCBIfam" id="TIGR00254">
    <property type="entry name" value="GGDEF"/>
    <property type="match status" value="1"/>
</dbReference>
<keyword evidence="2" id="KW-0472">Membrane</keyword>
<dbReference type="EMBL" id="FMCU01000015">
    <property type="protein sequence ID" value="SCF42614.1"/>
    <property type="molecule type" value="Genomic_DNA"/>
</dbReference>
<dbReference type="InterPro" id="IPR043128">
    <property type="entry name" value="Rev_trsase/Diguanyl_cyclase"/>
</dbReference>
<feature type="domain" description="GGDEF" evidence="3">
    <location>
        <begin position="79"/>
        <end position="206"/>
    </location>
</feature>
<dbReference type="SMART" id="SM00267">
    <property type="entry name" value="GGDEF"/>
    <property type="match status" value="1"/>
</dbReference>
<evidence type="ECO:0000259" key="3">
    <source>
        <dbReference type="PROSITE" id="PS50887"/>
    </source>
</evidence>
<name>A0A1C5AC77_9ACTN</name>
<feature type="region of interest" description="Disordered" evidence="1">
    <location>
        <begin position="201"/>
        <end position="222"/>
    </location>
</feature>
<evidence type="ECO:0000313" key="4">
    <source>
        <dbReference type="EMBL" id="SCF42614.1"/>
    </source>
</evidence>
<dbReference type="AlphaFoldDB" id="A0A1C5AC77"/>
<keyword evidence="5" id="KW-1185">Reference proteome</keyword>
<dbReference type="SUPFAM" id="SSF55073">
    <property type="entry name" value="Nucleotide cyclase"/>
    <property type="match status" value="1"/>
</dbReference>
<protein>
    <submittedName>
        <fullName evidence="4">Diguanylate cyclase (GGDEF) domain-containing protein</fullName>
    </submittedName>
</protein>
<dbReference type="InterPro" id="IPR000160">
    <property type="entry name" value="GGDEF_dom"/>
</dbReference>
<organism evidence="4 5">
    <name type="scientific">Micromonospora matsumotoense</name>
    <dbReference type="NCBI Taxonomy" id="121616"/>
    <lineage>
        <taxon>Bacteria</taxon>
        <taxon>Bacillati</taxon>
        <taxon>Actinomycetota</taxon>
        <taxon>Actinomycetes</taxon>
        <taxon>Micromonosporales</taxon>
        <taxon>Micromonosporaceae</taxon>
        <taxon>Micromonospora</taxon>
    </lineage>
</organism>
<dbReference type="OrthoDB" id="23692at2"/>
<dbReference type="STRING" id="121616.GA0070216_11597"/>
<dbReference type="InterPro" id="IPR029787">
    <property type="entry name" value="Nucleotide_cyclase"/>
</dbReference>
<sequence>MSHLYPYLTAAGGVLAGFATAVLPLMRQRRIIGHQRRTLADREQDRSHWRHLATHSDTSDLPNRRALRTVLEAMFSLGEPLGLVLIDLDRFKQVNDTHGHEAGNDLLYEVGQRLVTLGPAVVLAAHLSGDEFALVVHGDVESAARAAYRYVSDSPFDIAGHQVALTASVGYAAAEPHMLPRDLLHAADQAMYLAKRLRGGPRAYDPGRTPAPDGGTRYRDLR</sequence>
<accession>A0A1C5AC77</accession>